<accession>A0A537JM99</accession>
<evidence type="ECO:0000313" key="3">
    <source>
        <dbReference type="Proteomes" id="UP000318093"/>
    </source>
</evidence>
<dbReference type="GO" id="GO:0006355">
    <property type="term" value="P:regulation of DNA-templated transcription"/>
    <property type="evidence" value="ECO:0007669"/>
    <property type="project" value="InterPro"/>
</dbReference>
<name>A0A537JM99_9BACT</name>
<feature type="domain" description="Antitoxin FitA-like ribbon-helix-helix" evidence="1">
    <location>
        <begin position="2"/>
        <end position="40"/>
    </location>
</feature>
<dbReference type="AlphaFoldDB" id="A0A537JM99"/>
<dbReference type="InterPro" id="IPR053853">
    <property type="entry name" value="FitA-like_RHH"/>
</dbReference>
<evidence type="ECO:0000259" key="1">
    <source>
        <dbReference type="Pfam" id="PF22513"/>
    </source>
</evidence>
<comment type="caution">
    <text evidence="2">The sequence shown here is derived from an EMBL/GenBank/DDBJ whole genome shotgun (WGS) entry which is preliminary data.</text>
</comment>
<proteinExistence type="predicted"/>
<evidence type="ECO:0000313" key="2">
    <source>
        <dbReference type="EMBL" id="TMI84644.1"/>
    </source>
</evidence>
<reference evidence="2 3" key="1">
    <citation type="journal article" date="2019" name="Nat. Microbiol.">
        <title>Mediterranean grassland soil C-N compound turnover is dependent on rainfall and depth, and is mediated by genomically divergent microorganisms.</title>
        <authorList>
            <person name="Diamond S."/>
            <person name="Andeer P.F."/>
            <person name="Li Z."/>
            <person name="Crits-Christoph A."/>
            <person name="Burstein D."/>
            <person name="Anantharaman K."/>
            <person name="Lane K.R."/>
            <person name="Thomas B.C."/>
            <person name="Pan C."/>
            <person name="Northen T.R."/>
            <person name="Banfield J.F."/>
        </authorList>
    </citation>
    <scope>NUCLEOTIDE SEQUENCE [LARGE SCALE GENOMIC DNA]</scope>
    <source>
        <strain evidence="2">NP_6</strain>
    </source>
</reference>
<dbReference type="EMBL" id="VBAN01000052">
    <property type="protein sequence ID" value="TMI84644.1"/>
    <property type="molecule type" value="Genomic_DNA"/>
</dbReference>
<sequence>MADLVVRDVPEHVVRSLKRRAARRRRSLQQELVSILESAAEEPVGLPDAFSAIALALSAKIGSAEPGGKTGKNPCLARLSHKIALLLPPATVLPCHHED</sequence>
<dbReference type="Gene3D" id="1.10.1220.10">
    <property type="entry name" value="Met repressor-like"/>
    <property type="match status" value="1"/>
</dbReference>
<organism evidence="2 3">
    <name type="scientific">Candidatus Segetimicrobium genomatis</name>
    <dbReference type="NCBI Taxonomy" id="2569760"/>
    <lineage>
        <taxon>Bacteria</taxon>
        <taxon>Bacillati</taxon>
        <taxon>Candidatus Sysuimicrobiota</taxon>
        <taxon>Candidatus Sysuimicrobiia</taxon>
        <taxon>Candidatus Sysuimicrobiales</taxon>
        <taxon>Candidatus Segetimicrobiaceae</taxon>
        <taxon>Candidatus Segetimicrobium</taxon>
    </lineage>
</organism>
<dbReference type="InterPro" id="IPR013321">
    <property type="entry name" value="Arc_rbn_hlx_hlx"/>
</dbReference>
<dbReference type="Pfam" id="PF22513">
    <property type="entry name" value="FitA-like_RHH"/>
    <property type="match status" value="1"/>
</dbReference>
<dbReference type="InterPro" id="IPR010985">
    <property type="entry name" value="Ribbon_hlx_hlx"/>
</dbReference>
<dbReference type="Proteomes" id="UP000318093">
    <property type="component" value="Unassembled WGS sequence"/>
</dbReference>
<gene>
    <name evidence="2" type="ORF">E6H03_01675</name>
</gene>
<protein>
    <recommendedName>
        <fullName evidence="1">Antitoxin FitA-like ribbon-helix-helix domain-containing protein</fullName>
    </recommendedName>
</protein>
<dbReference type="SUPFAM" id="SSF47598">
    <property type="entry name" value="Ribbon-helix-helix"/>
    <property type="match status" value="1"/>
</dbReference>